<dbReference type="InterPro" id="IPR003760">
    <property type="entry name" value="PnrA-like"/>
</dbReference>
<dbReference type="RefSeq" id="WP_066135228.1">
    <property type="nucleotide sequence ID" value="NZ_CP014525.1"/>
</dbReference>
<dbReference type="Proteomes" id="UP000076066">
    <property type="component" value="Chromosome"/>
</dbReference>
<dbReference type="EMBL" id="CP014525">
    <property type="protein sequence ID" value="AMW35025.1"/>
    <property type="molecule type" value="Genomic_DNA"/>
</dbReference>
<keyword evidence="4" id="KW-1185">Reference proteome</keyword>
<evidence type="ECO:0000313" key="3">
    <source>
        <dbReference type="EMBL" id="AMW35025.1"/>
    </source>
</evidence>
<dbReference type="CDD" id="cd19963">
    <property type="entry name" value="PBP1_BMP-like"/>
    <property type="match status" value="1"/>
</dbReference>
<dbReference type="InterPro" id="IPR052910">
    <property type="entry name" value="ABC-Purine-Binding"/>
</dbReference>
<dbReference type="KEGG" id="hjo:AY555_07365"/>
<keyword evidence="1" id="KW-0732">Signal</keyword>
<accession>A0A143DE70</accession>
<evidence type="ECO:0000259" key="2">
    <source>
        <dbReference type="Pfam" id="PF02608"/>
    </source>
</evidence>
<organism evidence="3 4">
    <name type="scientific">Haematospirillum jordaniae</name>
    <dbReference type="NCBI Taxonomy" id="1549855"/>
    <lineage>
        <taxon>Bacteria</taxon>
        <taxon>Pseudomonadati</taxon>
        <taxon>Pseudomonadota</taxon>
        <taxon>Alphaproteobacteria</taxon>
        <taxon>Rhodospirillales</taxon>
        <taxon>Novispirillaceae</taxon>
        <taxon>Haematospirillum</taxon>
    </lineage>
</organism>
<proteinExistence type="predicted"/>
<dbReference type="Gene3D" id="3.40.50.2300">
    <property type="match status" value="2"/>
</dbReference>
<gene>
    <name evidence="3" type="ORF">AY555_07365</name>
</gene>
<dbReference type="AlphaFoldDB" id="A0A143DE70"/>
<dbReference type="PANTHER" id="PTHR43208:SF1">
    <property type="entry name" value="ABC TRANSPORTER SUBSTRATE-BINDING PROTEIN"/>
    <property type="match status" value="1"/>
</dbReference>
<dbReference type="OrthoDB" id="9781639at2"/>
<name>A0A143DE70_9PROT</name>
<dbReference type="PANTHER" id="PTHR43208">
    <property type="entry name" value="ABC TRANSPORTER SUBSTRATE-BINDING PROTEIN"/>
    <property type="match status" value="1"/>
</dbReference>
<dbReference type="GeneID" id="53316974"/>
<evidence type="ECO:0000256" key="1">
    <source>
        <dbReference type="ARBA" id="ARBA00022729"/>
    </source>
</evidence>
<dbReference type="Pfam" id="PF02608">
    <property type="entry name" value="Bmp"/>
    <property type="match status" value="1"/>
</dbReference>
<sequence length="360" mass="39549">MKYFSLFALILSCSLFPVSVFGLPLDSRPIRVGFVYPGQVGAFGWSFQHDQGRRAVEEHFGDRVITSYVESVPSGADAEHALSLFARQGYDLVFAASFDFMDPTLTVAARFPHTRFENAMGYFSAPNVAVYGIRFHEGRAILGTIAAHVTRSNIIGYVAALPVPEVIRGINAFTLALRRLNPNAVVKVIFVNAWYDPGKERAVAERLVEMGADVLIQHTDSSVVVQLAEERGVMVFGKSSDMSRFGPNSQLTATVDHWGDYYIHRVQAVLDGAWEPGIFLGGVQSNMIRIAPFSAAVGPAARRDVYAMQDGLQRGTFFPFCGPVRNQAGALVVKEGECLTEARIRIMNWFVEGVQGDPGY</sequence>
<evidence type="ECO:0000313" key="4">
    <source>
        <dbReference type="Proteomes" id="UP000076066"/>
    </source>
</evidence>
<reference evidence="3 4" key="1">
    <citation type="submission" date="2016-02" db="EMBL/GenBank/DDBJ databases">
        <title>Complete Genome of H5569, the type strain of the newly described species Haematospirillium jordaniae.</title>
        <authorList>
            <person name="Nicholson A.C."/>
            <person name="Humrighouse B.W."/>
            <person name="Loparov V."/>
            <person name="McQuiston J.R."/>
        </authorList>
    </citation>
    <scope>NUCLEOTIDE SEQUENCE [LARGE SCALE GENOMIC DNA]</scope>
    <source>
        <strain evidence="3 4">H5569</strain>
    </source>
</reference>
<feature type="domain" description="ABC transporter substrate-binding protein PnrA-like" evidence="2">
    <location>
        <begin position="31"/>
        <end position="290"/>
    </location>
</feature>
<protein>
    <submittedName>
        <fullName evidence="3">ABC transporter substrate-binding protein</fullName>
    </submittedName>
</protein>
<dbReference type="GO" id="GO:0005886">
    <property type="term" value="C:plasma membrane"/>
    <property type="evidence" value="ECO:0007669"/>
    <property type="project" value="InterPro"/>
</dbReference>
<dbReference type="STRING" id="1549855.AY555_07365"/>